<evidence type="ECO:0000256" key="2">
    <source>
        <dbReference type="ARBA" id="ARBA00023125"/>
    </source>
</evidence>
<evidence type="ECO:0000313" key="6">
    <source>
        <dbReference type="EMBL" id="TYP96488.1"/>
    </source>
</evidence>
<feature type="domain" description="HTH araC/xylS-type" evidence="5">
    <location>
        <begin position="273"/>
        <end position="377"/>
    </location>
</feature>
<evidence type="ECO:0000256" key="1">
    <source>
        <dbReference type="ARBA" id="ARBA00023015"/>
    </source>
</evidence>
<dbReference type="InterPro" id="IPR018062">
    <property type="entry name" value="HTH_AraC-typ_CS"/>
</dbReference>
<evidence type="ECO:0000313" key="7">
    <source>
        <dbReference type="Proteomes" id="UP000323136"/>
    </source>
</evidence>
<feature type="transmembrane region" description="Helical" evidence="4">
    <location>
        <begin position="182"/>
        <end position="201"/>
    </location>
</feature>
<dbReference type="PROSITE" id="PS00041">
    <property type="entry name" value="HTH_ARAC_FAMILY_1"/>
    <property type="match status" value="1"/>
</dbReference>
<accession>A0A5S5DM77</accession>
<feature type="transmembrane region" description="Helical" evidence="4">
    <location>
        <begin position="143"/>
        <end position="161"/>
    </location>
</feature>
<comment type="caution">
    <text evidence="6">The sequence shown here is derived from an EMBL/GenBank/DDBJ whole genome shotgun (WGS) entry which is preliminary data.</text>
</comment>
<keyword evidence="4" id="KW-0812">Transmembrane</keyword>
<dbReference type="EMBL" id="VNIA01000007">
    <property type="protein sequence ID" value="TYP96488.1"/>
    <property type="molecule type" value="Genomic_DNA"/>
</dbReference>
<dbReference type="Pfam" id="PF12833">
    <property type="entry name" value="HTH_18"/>
    <property type="match status" value="1"/>
</dbReference>
<keyword evidence="4" id="KW-1133">Transmembrane helix</keyword>
<dbReference type="Gene3D" id="1.10.10.60">
    <property type="entry name" value="Homeodomain-like"/>
    <property type="match status" value="1"/>
</dbReference>
<keyword evidence="4" id="KW-0472">Membrane</keyword>
<feature type="transmembrane region" description="Helical" evidence="4">
    <location>
        <begin position="6"/>
        <end position="27"/>
    </location>
</feature>
<sequence>MNTSDFFNLFLIVSAIHGFAFSIIMFFSKNGKDKSMRYLYLMILSISLNNFQSWALANYLFQHKFILDYLQLPWHFLSAPFFYMFLVHYVDIAKKSIKILKVIIPLFLLACVLQIGFVLYFKDKGTHEELDLMYEKYTSIEEVLSFITSVSIFTYSFYILYKKEKLFLKILSYDNLKWVYTFFKLLVFVYVFWILALIVKFSLNFTGFLFSYYPLRIFTTIIIFLLGYQGIRHLRIFKERKQIRENIEIENTEETNTLEIPTSINDVSDEQFIKIDNFINENKKYLCPKYTLQNVSQDLGIGLSTLSAIINNNANKSFVDYINEMRINQAKKLLVDPKYNNYTIVSIGLESGFNSKSTFYNVFKKHVGCTPLRYKESKK</sequence>
<dbReference type="PANTHER" id="PTHR43280">
    <property type="entry name" value="ARAC-FAMILY TRANSCRIPTIONAL REGULATOR"/>
    <property type="match status" value="1"/>
</dbReference>
<evidence type="ECO:0000259" key="5">
    <source>
        <dbReference type="PROSITE" id="PS01124"/>
    </source>
</evidence>
<reference evidence="6 7" key="1">
    <citation type="submission" date="2019-07" db="EMBL/GenBank/DDBJ databases">
        <title>Genomic Encyclopedia of Type Strains, Phase IV (KMG-IV): sequencing the most valuable type-strain genomes for metagenomic binning, comparative biology and taxonomic classification.</title>
        <authorList>
            <person name="Goeker M."/>
        </authorList>
    </citation>
    <scope>NUCLEOTIDE SEQUENCE [LARGE SCALE GENOMIC DNA]</scope>
    <source>
        <strain evidence="6 7">DSM 18961</strain>
    </source>
</reference>
<feature type="transmembrane region" description="Helical" evidence="4">
    <location>
        <begin position="213"/>
        <end position="231"/>
    </location>
</feature>
<dbReference type="PANTHER" id="PTHR43280:SF2">
    <property type="entry name" value="HTH-TYPE TRANSCRIPTIONAL REGULATOR EXSA"/>
    <property type="match status" value="1"/>
</dbReference>
<dbReference type="InterPro" id="IPR018060">
    <property type="entry name" value="HTH_AraC"/>
</dbReference>
<dbReference type="AlphaFoldDB" id="A0A5S5DM77"/>
<dbReference type="Proteomes" id="UP000323136">
    <property type="component" value="Unassembled WGS sequence"/>
</dbReference>
<dbReference type="SMART" id="SM00342">
    <property type="entry name" value="HTH_ARAC"/>
    <property type="match status" value="1"/>
</dbReference>
<gene>
    <name evidence="6" type="ORF">C7447_10754</name>
</gene>
<dbReference type="SUPFAM" id="SSF46689">
    <property type="entry name" value="Homeodomain-like"/>
    <property type="match status" value="1"/>
</dbReference>
<dbReference type="PROSITE" id="PS01124">
    <property type="entry name" value="HTH_ARAC_FAMILY_2"/>
    <property type="match status" value="1"/>
</dbReference>
<organism evidence="6 7">
    <name type="scientific">Tenacibaculum adriaticum</name>
    <dbReference type="NCBI Taxonomy" id="413713"/>
    <lineage>
        <taxon>Bacteria</taxon>
        <taxon>Pseudomonadati</taxon>
        <taxon>Bacteroidota</taxon>
        <taxon>Flavobacteriia</taxon>
        <taxon>Flavobacteriales</taxon>
        <taxon>Flavobacteriaceae</taxon>
        <taxon>Tenacibaculum</taxon>
    </lineage>
</organism>
<dbReference type="InterPro" id="IPR009057">
    <property type="entry name" value="Homeodomain-like_sf"/>
</dbReference>
<feature type="transmembrane region" description="Helical" evidence="4">
    <location>
        <begin position="72"/>
        <end position="90"/>
    </location>
</feature>
<keyword evidence="7" id="KW-1185">Reference proteome</keyword>
<keyword evidence="3" id="KW-0804">Transcription</keyword>
<dbReference type="GO" id="GO:0043565">
    <property type="term" value="F:sequence-specific DNA binding"/>
    <property type="evidence" value="ECO:0007669"/>
    <property type="project" value="InterPro"/>
</dbReference>
<protein>
    <submittedName>
        <fullName evidence="6">AraC family transcriptional regulator</fullName>
    </submittedName>
</protein>
<feature type="transmembrane region" description="Helical" evidence="4">
    <location>
        <begin position="102"/>
        <end position="121"/>
    </location>
</feature>
<evidence type="ECO:0000256" key="3">
    <source>
        <dbReference type="ARBA" id="ARBA00023163"/>
    </source>
</evidence>
<evidence type="ECO:0000256" key="4">
    <source>
        <dbReference type="SAM" id="Phobius"/>
    </source>
</evidence>
<feature type="transmembrane region" description="Helical" evidence="4">
    <location>
        <begin position="39"/>
        <end position="60"/>
    </location>
</feature>
<name>A0A5S5DM77_9FLAO</name>
<proteinExistence type="predicted"/>
<keyword evidence="1" id="KW-0805">Transcription regulation</keyword>
<keyword evidence="2" id="KW-0238">DNA-binding</keyword>
<dbReference type="GO" id="GO:0003700">
    <property type="term" value="F:DNA-binding transcription factor activity"/>
    <property type="evidence" value="ECO:0007669"/>
    <property type="project" value="InterPro"/>
</dbReference>